<protein>
    <submittedName>
        <fullName evidence="2">Uncharacterized protein</fullName>
    </submittedName>
</protein>
<keyword evidence="3" id="KW-1185">Reference proteome</keyword>
<accession>A0A9P7F3Y1</accession>
<name>A0A9P7F3Y1_9AGAM</name>
<gene>
    <name evidence="2" type="ORF">F5147DRAFT_701406</name>
</gene>
<evidence type="ECO:0000313" key="2">
    <source>
        <dbReference type="EMBL" id="KAG2106205.1"/>
    </source>
</evidence>
<evidence type="ECO:0000256" key="1">
    <source>
        <dbReference type="SAM" id="SignalP"/>
    </source>
</evidence>
<dbReference type="Proteomes" id="UP000823399">
    <property type="component" value="Unassembled WGS sequence"/>
</dbReference>
<dbReference type="AlphaFoldDB" id="A0A9P7F3Y1"/>
<organism evidence="2 3">
    <name type="scientific">Suillus discolor</name>
    <dbReference type="NCBI Taxonomy" id="1912936"/>
    <lineage>
        <taxon>Eukaryota</taxon>
        <taxon>Fungi</taxon>
        <taxon>Dikarya</taxon>
        <taxon>Basidiomycota</taxon>
        <taxon>Agaricomycotina</taxon>
        <taxon>Agaricomycetes</taxon>
        <taxon>Agaricomycetidae</taxon>
        <taxon>Boletales</taxon>
        <taxon>Suillineae</taxon>
        <taxon>Suillaceae</taxon>
        <taxon>Suillus</taxon>
    </lineage>
</organism>
<feature type="signal peptide" evidence="1">
    <location>
        <begin position="1"/>
        <end position="19"/>
    </location>
</feature>
<sequence length="73" mass="7687">MNPLAIILLAFTAVGPLSARAIFDFTITDAPCIWESCGGIPYLGTVVADTRSCDLNGVEATQYCCSVSTEKAL</sequence>
<dbReference type="EMBL" id="JABBWM010000036">
    <property type="protein sequence ID" value="KAG2106205.1"/>
    <property type="molecule type" value="Genomic_DNA"/>
</dbReference>
<evidence type="ECO:0000313" key="3">
    <source>
        <dbReference type="Proteomes" id="UP000823399"/>
    </source>
</evidence>
<comment type="caution">
    <text evidence="2">The sequence shown here is derived from an EMBL/GenBank/DDBJ whole genome shotgun (WGS) entry which is preliminary data.</text>
</comment>
<reference evidence="2" key="1">
    <citation type="journal article" date="2020" name="New Phytol.">
        <title>Comparative genomics reveals dynamic genome evolution in host specialist ectomycorrhizal fungi.</title>
        <authorList>
            <person name="Lofgren L.A."/>
            <person name="Nguyen N.H."/>
            <person name="Vilgalys R."/>
            <person name="Ruytinx J."/>
            <person name="Liao H.L."/>
            <person name="Branco S."/>
            <person name="Kuo A."/>
            <person name="LaButti K."/>
            <person name="Lipzen A."/>
            <person name="Andreopoulos W."/>
            <person name="Pangilinan J."/>
            <person name="Riley R."/>
            <person name="Hundley H."/>
            <person name="Na H."/>
            <person name="Barry K."/>
            <person name="Grigoriev I.V."/>
            <person name="Stajich J.E."/>
            <person name="Kennedy P.G."/>
        </authorList>
    </citation>
    <scope>NUCLEOTIDE SEQUENCE</scope>
    <source>
        <strain evidence="2">FC423</strain>
    </source>
</reference>
<dbReference type="RefSeq" id="XP_041291515.1">
    <property type="nucleotide sequence ID" value="XM_041437736.1"/>
</dbReference>
<keyword evidence="1" id="KW-0732">Signal</keyword>
<dbReference type="GeneID" id="64699995"/>
<dbReference type="OrthoDB" id="2660457at2759"/>
<proteinExistence type="predicted"/>
<feature type="chain" id="PRO_5040194540" evidence="1">
    <location>
        <begin position="20"/>
        <end position="73"/>
    </location>
</feature>